<protein>
    <submittedName>
        <fullName evidence="1">Uncharacterized protein</fullName>
    </submittedName>
</protein>
<reference evidence="1" key="1">
    <citation type="submission" date="2022-07" db="EMBL/GenBank/DDBJ databases">
        <title>Phylogenomic reconstructions and comparative analyses of Kickxellomycotina fungi.</title>
        <authorList>
            <person name="Reynolds N.K."/>
            <person name="Stajich J.E."/>
            <person name="Barry K."/>
            <person name="Grigoriev I.V."/>
            <person name="Crous P."/>
            <person name="Smith M.E."/>
        </authorList>
    </citation>
    <scope>NUCLEOTIDE SEQUENCE</scope>
    <source>
        <strain evidence="1">RSA 1196</strain>
    </source>
</reference>
<gene>
    <name evidence="1" type="ORF">IWQ62_001116</name>
</gene>
<accession>A0A9W8AVR9</accession>
<evidence type="ECO:0000313" key="2">
    <source>
        <dbReference type="Proteomes" id="UP001150925"/>
    </source>
</evidence>
<dbReference type="EMBL" id="JANBPY010000154">
    <property type="protein sequence ID" value="KAJ1968641.1"/>
    <property type="molecule type" value="Genomic_DNA"/>
</dbReference>
<proteinExistence type="predicted"/>
<organism evidence="1 2">
    <name type="scientific">Dispira parvispora</name>
    <dbReference type="NCBI Taxonomy" id="1520584"/>
    <lineage>
        <taxon>Eukaryota</taxon>
        <taxon>Fungi</taxon>
        <taxon>Fungi incertae sedis</taxon>
        <taxon>Zoopagomycota</taxon>
        <taxon>Kickxellomycotina</taxon>
        <taxon>Dimargaritomycetes</taxon>
        <taxon>Dimargaritales</taxon>
        <taxon>Dimargaritaceae</taxon>
        <taxon>Dispira</taxon>
    </lineage>
</organism>
<keyword evidence="2" id="KW-1185">Reference proteome</keyword>
<evidence type="ECO:0000313" key="1">
    <source>
        <dbReference type="EMBL" id="KAJ1968641.1"/>
    </source>
</evidence>
<feature type="non-terminal residue" evidence="1">
    <location>
        <position position="153"/>
    </location>
</feature>
<dbReference type="OrthoDB" id="10267031at2759"/>
<dbReference type="AlphaFoldDB" id="A0A9W8AVR9"/>
<name>A0A9W8AVR9_9FUNG</name>
<sequence>MSHSETVFAEGPLLQQAEELALYVAKQADETSVETHPLVQQVRALESEVDAHTIVSLLFKHLNTFCAVPAGDYESVFNQILYILCSAPSSVLDNAVPTLVKALEDDTVSKVPVVYRLKVLANLFNLLEVNSPLRQVVFMTIIQLAASHRQLPI</sequence>
<dbReference type="Proteomes" id="UP001150925">
    <property type="component" value="Unassembled WGS sequence"/>
</dbReference>
<comment type="caution">
    <text evidence="1">The sequence shown here is derived from an EMBL/GenBank/DDBJ whole genome shotgun (WGS) entry which is preliminary data.</text>
</comment>